<dbReference type="EMBL" id="AAKZQX010000027">
    <property type="protein sequence ID" value="ECX6034434.1"/>
    <property type="molecule type" value="Genomic_DNA"/>
</dbReference>
<name>A0A619AGN6_SALET</name>
<evidence type="ECO:0000313" key="1">
    <source>
        <dbReference type="EMBL" id="ECX6034434.1"/>
    </source>
</evidence>
<comment type="caution">
    <text evidence="1">The sequence shown here is derived from an EMBL/GenBank/DDBJ whole genome shotgun (WGS) entry which is preliminary data.</text>
</comment>
<organism evidence="1">
    <name type="scientific">Salmonella enterica subsp. enterica serovar Panama</name>
    <dbReference type="NCBI Taxonomy" id="29472"/>
    <lineage>
        <taxon>Bacteria</taxon>
        <taxon>Pseudomonadati</taxon>
        <taxon>Pseudomonadota</taxon>
        <taxon>Gammaproteobacteria</taxon>
        <taxon>Enterobacterales</taxon>
        <taxon>Enterobacteriaceae</taxon>
        <taxon>Salmonella</taxon>
    </lineage>
</organism>
<accession>A0A619AGN6</accession>
<reference evidence="1" key="1">
    <citation type="submission" date="2018-07" db="EMBL/GenBank/DDBJ databases">
        <authorList>
            <consortium name="PulseNet: The National Subtyping Network for Foodborne Disease Surveillance"/>
            <person name="Tarr C.L."/>
            <person name="Trees E."/>
            <person name="Katz L.S."/>
            <person name="Carleton-Romer H.A."/>
            <person name="Stroika S."/>
            <person name="Kucerova Z."/>
            <person name="Roache K.F."/>
            <person name="Sabol A.L."/>
            <person name="Besser J."/>
            <person name="Gerner-Smidt P."/>
        </authorList>
    </citation>
    <scope>NUCLEOTIDE SEQUENCE</scope>
    <source>
        <strain evidence="1">PNUSAS001246</strain>
    </source>
</reference>
<dbReference type="Pfam" id="PF11985">
    <property type="entry name" value="Phage_Mu_Gp27"/>
    <property type="match status" value="1"/>
</dbReference>
<dbReference type="InterPro" id="IPR021874">
    <property type="entry name" value="Phage_Mu_Gp27"/>
</dbReference>
<dbReference type="AlphaFoldDB" id="A0A619AGN6"/>
<protein>
    <submittedName>
        <fullName evidence="1">DUF3486 family protein</fullName>
    </submittedName>
</protein>
<gene>
    <name evidence="1" type="ORF">ATT75_16895</name>
</gene>
<sequence>MIMGRKSSLDVLPQDVRRWLERALTERNFTGYAELEALLKDKGFVITRSSLQRFGYKMEQQLARVRAATEAARLMAREASDDGDDRSGGLVALIQTEMIDILMRLKELDGDDPKESSARAKLMATVSKNIATLTRASINLKKYQAEWQKEAREALLREQQENLKKVARERGMDKESVDFWRRRVLGVS</sequence>
<proteinExistence type="predicted"/>